<keyword evidence="3" id="KW-1185">Reference proteome</keyword>
<dbReference type="OrthoDB" id="1122091at2"/>
<feature type="domain" description="Nif11" evidence="1">
    <location>
        <begin position="1"/>
        <end position="47"/>
    </location>
</feature>
<evidence type="ECO:0000313" key="3">
    <source>
        <dbReference type="Proteomes" id="UP000283387"/>
    </source>
</evidence>
<reference evidence="2 3" key="1">
    <citation type="submission" date="2018-09" db="EMBL/GenBank/DDBJ databases">
        <title>Genomic Encyclopedia of Archaeal and Bacterial Type Strains, Phase II (KMG-II): from individual species to whole genera.</title>
        <authorList>
            <person name="Goeker M."/>
        </authorList>
    </citation>
    <scope>NUCLEOTIDE SEQUENCE [LARGE SCALE GENOMIC DNA]</scope>
    <source>
        <strain evidence="2 3">DSM 27148</strain>
    </source>
</reference>
<dbReference type="Proteomes" id="UP000283387">
    <property type="component" value="Unassembled WGS sequence"/>
</dbReference>
<dbReference type="InterPro" id="IPR012903">
    <property type="entry name" value="Nif11"/>
</dbReference>
<dbReference type="RefSeq" id="WP_120275192.1">
    <property type="nucleotide sequence ID" value="NZ_RAPN01000004.1"/>
</dbReference>
<comment type="caution">
    <text evidence="2">The sequence shown here is derived from an EMBL/GenBank/DDBJ whole genome shotgun (WGS) entry which is preliminary data.</text>
</comment>
<name>A0A419VWG8_9BACT</name>
<dbReference type="EMBL" id="RAPN01000004">
    <property type="protein sequence ID" value="RKD86500.1"/>
    <property type="molecule type" value="Genomic_DNA"/>
</dbReference>
<evidence type="ECO:0000259" key="1">
    <source>
        <dbReference type="Pfam" id="PF07862"/>
    </source>
</evidence>
<proteinExistence type="predicted"/>
<sequence length="79" mass="9603">MAINDAMKFIRTSQEDRDLRKELNQCKPTEVFDKLKDLGYDFNQDEFEESINMMHVKCQFEEQANRLMQTDMWFKMLLT</sequence>
<organism evidence="2 3">
    <name type="scientific">Mangrovibacterium diazotrophicum</name>
    <dbReference type="NCBI Taxonomy" id="1261403"/>
    <lineage>
        <taxon>Bacteria</taxon>
        <taxon>Pseudomonadati</taxon>
        <taxon>Bacteroidota</taxon>
        <taxon>Bacteroidia</taxon>
        <taxon>Marinilabiliales</taxon>
        <taxon>Prolixibacteraceae</taxon>
        <taxon>Mangrovibacterium</taxon>
    </lineage>
</organism>
<dbReference type="AlphaFoldDB" id="A0A419VWG8"/>
<protein>
    <submittedName>
        <fullName evidence="2">Nitrogen fixation uncharacterized protein</fullName>
    </submittedName>
</protein>
<evidence type="ECO:0000313" key="2">
    <source>
        <dbReference type="EMBL" id="RKD86500.1"/>
    </source>
</evidence>
<accession>A0A419VWG8</accession>
<dbReference type="Pfam" id="PF07862">
    <property type="entry name" value="Nif11"/>
    <property type="match status" value="1"/>
</dbReference>
<gene>
    <name evidence="2" type="ORF">BC643_4193</name>
</gene>